<keyword evidence="5" id="KW-0809">Transit peptide</keyword>
<keyword evidence="3" id="KW-0378">Hydrolase</keyword>
<dbReference type="Gene3D" id="1.10.8.60">
    <property type="match status" value="1"/>
</dbReference>
<dbReference type="InterPro" id="IPR050052">
    <property type="entry name" value="ATP-dep_Clp_protease_ClpX"/>
</dbReference>
<dbReference type="InterPro" id="IPR004487">
    <property type="entry name" value="Clp_protease_ATP-bd_su_ClpX"/>
</dbReference>
<dbReference type="Pfam" id="PF07724">
    <property type="entry name" value="AAA_2"/>
    <property type="match status" value="1"/>
</dbReference>
<evidence type="ECO:0000256" key="2">
    <source>
        <dbReference type="ARBA" id="ARBA00022741"/>
    </source>
</evidence>
<evidence type="ECO:0000256" key="8">
    <source>
        <dbReference type="ARBA" id="ARBA00061242"/>
    </source>
</evidence>
<dbReference type="InterPro" id="IPR019489">
    <property type="entry name" value="Clp_ATPase_C"/>
</dbReference>
<dbReference type="AlphaFoldDB" id="A0A8T0HCN1"/>
<feature type="domain" description="Clp ATPase C-terminal" evidence="11">
    <location>
        <begin position="526"/>
        <end position="620"/>
    </location>
</feature>
<name>A0A8T0HCN1_CERPU</name>
<evidence type="ECO:0000256" key="6">
    <source>
        <dbReference type="ARBA" id="ARBA00023128"/>
    </source>
</evidence>
<proteinExistence type="inferred from homology"/>
<dbReference type="NCBIfam" id="NF003745">
    <property type="entry name" value="PRK05342.1"/>
    <property type="match status" value="1"/>
</dbReference>
<comment type="subcellular location">
    <subcellularLocation>
        <location evidence="1">Mitochondrion</location>
    </subcellularLocation>
</comment>
<dbReference type="NCBIfam" id="TIGR00382">
    <property type="entry name" value="clpX"/>
    <property type="match status" value="1"/>
</dbReference>
<dbReference type="GO" id="GO:0140662">
    <property type="term" value="F:ATP-dependent protein folding chaperone"/>
    <property type="evidence" value="ECO:0007669"/>
    <property type="project" value="InterPro"/>
</dbReference>
<evidence type="ECO:0000256" key="9">
    <source>
        <dbReference type="SAM" id="MobiDB-lite"/>
    </source>
</evidence>
<feature type="region of interest" description="Disordered" evidence="9">
    <location>
        <begin position="173"/>
        <end position="203"/>
    </location>
</feature>
<evidence type="ECO:0000256" key="1">
    <source>
        <dbReference type="ARBA" id="ARBA00004173"/>
    </source>
</evidence>
<dbReference type="InterPro" id="IPR003593">
    <property type="entry name" value="AAA+_ATPase"/>
</dbReference>
<dbReference type="FunFam" id="3.40.50.300:FF:000560">
    <property type="entry name" value="CLP protease regulatory subunit CLPX3 mitochondrial"/>
    <property type="match status" value="1"/>
</dbReference>
<dbReference type="InterPro" id="IPR027417">
    <property type="entry name" value="P-loop_NTPase"/>
</dbReference>
<dbReference type="GO" id="GO:0005759">
    <property type="term" value="C:mitochondrial matrix"/>
    <property type="evidence" value="ECO:0007669"/>
    <property type="project" value="TreeGrafter"/>
</dbReference>
<dbReference type="OrthoDB" id="1721884at2759"/>
<dbReference type="PANTHER" id="PTHR48102:SF7">
    <property type="entry name" value="ATP-DEPENDENT CLP PROTEASE ATP-BINDING SUBUNIT CLPX-LIKE, MITOCHONDRIAL"/>
    <property type="match status" value="1"/>
</dbReference>
<dbReference type="GO" id="GO:0051082">
    <property type="term" value="F:unfolded protein binding"/>
    <property type="evidence" value="ECO:0007669"/>
    <property type="project" value="InterPro"/>
</dbReference>
<dbReference type="Gene3D" id="3.40.50.300">
    <property type="entry name" value="P-loop containing nucleotide triphosphate hydrolases"/>
    <property type="match status" value="1"/>
</dbReference>
<gene>
    <name evidence="12" type="ORF">KC19_6G018200</name>
</gene>
<evidence type="ECO:0000259" key="11">
    <source>
        <dbReference type="SMART" id="SM01086"/>
    </source>
</evidence>
<dbReference type="Pfam" id="PF10431">
    <property type="entry name" value="ClpB_D2-small"/>
    <property type="match status" value="1"/>
</dbReference>
<dbReference type="SUPFAM" id="SSF52540">
    <property type="entry name" value="P-loop containing nucleoside triphosphate hydrolases"/>
    <property type="match status" value="1"/>
</dbReference>
<keyword evidence="2" id="KW-0547">Nucleotide-binding</keyword>
<evidence type="ECO:0000259" key="10">
    <source>
        <dbReference type="SMART" id="SM00382"/>
    </source>
</evidence>
<comment type="similarity">
    <text evidence="8">Belongs to the ClpX chaperone family.</text>
</comment>
<dbReference type="GO" id="GO:0005524">
    <property type="term" value="F:ATP binding"/>
    <property type="evidence" value="ECO:0007669"/>
    <property type="project" value="UniProtKB-KW"/>
</dbReference>
<keyword evidence="13" id="KW-1185">Reference proteome</keyword>
<evidence type="ECO:0000313" key="13">
    <source>
        <dbReference type="Proteomes" id="UP000822688"/>
    </source>
</evidence>
<evidence type="ECO:0000256" key="7">
    <source>
        <dbReference type="ARBA" id="ARBA00055633"/>
    </source>
</evidence>
<evidence type="ECO:0000256" key="3">
    <source>
        <dbReference type="ARBA" id="ARBA00022801"/>
    </source>
</evidence>
<dbReference type="Proteomes" id="UP000822688">
    <property type="component" value="Chromosome 6"/>
</dbReference>
<dbReference type="CDD" id="cd19497">
    <property type="entry name" value="RecA-like_ClpX"/>
    <property type="match status" value="1"/>
</dbReference>
<reference evidence="12 13" key="1">
    <citation type="submission" date="2020-06" db="EMBL/GenBank/DDBJ databases">
        <title>WGS assembly of Ceratodon purpureus strain R40.</title>
        <authorList>
            <person name="Carey S.B."/>
            <person name="Jenkins J."/>
            <person name="Shu S."/>
            <person name="Lovell J.T."/>
            <person name="Sreedasyam A."/>
            <person name="Maumus F."/>
            <person name="Tiley G.P."/>
            <person name="Fernandez-Pozo N."/>
            <person name="Barry K."/>
            <person name="Chen C."/>
            <person name="Wang M."/>
            <person name="Lipzen A."/>
            <person name="Daum C."/>
            <person name="Saski C.A."/>
            <person name="Payton A.C."/>
            <person name="Mcbreen J.C."/>
            <person name="Conrad R.E."/>
            <person name="Kollar L.M."/>
            <person name="Olsson S."/>
            <person name="Huttunen S."/>
            <person name="Landis J.B."/>
            <person name="Wickett N.J."/>
            <person name="Johnson M.G."/>
            <person name="Rensing S.A."/>
            <person name="Grimwood J."/>
            <person name="Schmutz J."/>
            <person name="Mcdaniel S.F."/>
        </authorList>
    </citation>
    <scope>NUCLEOTIDE SEQUENCE [LARGE SCALE GENOMIC DNA]</scope>
    <source>
        <strain evidence="12 13">R40</strain>
    </source>
</reference>
<keyword evidence="4" id="KW-0067">ATP-binding</keyword>
<evidence type="ECO:0000313" key="12">
    <source>
        <dbReference type="EMBL" id="KAG0568417.1"/>
    </source>
</evidence>
<comment type="function">
    <text evidence="7">ATP-dependent specificity component of the mitochondrial Clp protease. It directs the protease to specific substrates. Can perform chaperone functions in the absence of ClpP.</text>
</comment>
<protein>
    <submittedName>
        <fullName evidence="12">Uncharacterized protein</fullName>
    </submittedName>
</protein>
<keyword evidence="6" id="KW-0496">Mitochondrion</keyword>
<dbReference type="PANTHER" id="PTHR48102">
    <property type="entry name" value="ATP-DEPENDENT CLP PROTEASE ATP-BINDING SUBUNIT CLPX-LIKE, MITOCHONDRIAL-RELATED"/>
    <property type="match status" value="1"/>
</dbReference>
<dbReference type="InterPro" id="IPR003959">
    <property type="entry name" value="ATPase_AAA_core"/>
</dbReference>
<organism evidence="12 13">
    <name type="scientific">Ceratodon purpureus</name>
    <name type="common">Fire moss</name>
    <name type="synonym">Dicranum purpureum</name>
    <dbReference type="NCBI Taxonomy" id="3225"/>
    <lineage>
        <taxon>Eukaryota</taxon>
        <taxon>Viridiplantae</taxon>
        <taxon>Streptophyta</taxon>
        <taxon>Embryophyta</taxon>
        <taxon>Bryophyta</taxon>
        <taxon>Bryophytina</taxon>
        <taxon>Bryopsida</taxon>
        <taxon>Dicranidae</taxon>
        <taxon>Pseudoditrichales</taxon>
        <taxon>Ditrichaceae</taxon>
        <taxon>Ceratodon</taxon>
    </lineage>
</organism>
<feature type="compositionally biased region" description="Gly residues" evidence="9">
    <location>
        <begin position="222"/>
        <end position="233"/>
    </location>
</feature>
<evidence type="ECO:0000256" key="4">
    <source>
        <dbReference type="ARBA" id="ARBA00022840"/>
    </source>
</evidence>
<evidence type="ECO:0000256" key="5">
    <source>
        <dbReference type="ARBA" id="ARBA00022946"/>
    </source>
</evidence>
<dbReference type="GO" id="GO:0051603">
    <property type="term" value="P:proteolysis involved in protein catabolic process"/>
    <property type="evidence" value="ECO:0007669"/>
    <property type="project" value="TreeGrafter"/>
</dbReference>
<dbReference type="SMART" id="SM00382">
    <property type="entry name" value="AAA"/>
    <property type="match status" value="1"/>
</dbReference>
<comment type="caution">
    <text evidence="12">The sequence shown here is derived from an EMBL/GenBank/DDBJ whole genome shotgun (WGS) entry which is preliminary data.</text>
</comment>
<feature type="region of interest" description="Disordered" evidence="9">
    <location>
        <begin position="220"/>
        <end position="246"/>
    </location>
</feature>
<sequence length="675" mass="72050">MAAVRWRRLTDVATGVANCRQCLGGAASTATRFVRAPVGRHCEHEFVRSFSAFLLPVSSAAFDARVEDVAGGRARFHEGGVRAQRRGGGGGAKGLQAHAICASCSTPLAASVSPISPIDSVLTCSNCGGTESLVIIEQNGASEEKATKGAISALSVVENAQLRDTVQRISRWQASRRQGQGGVPRHWQQGAGSPPPAPPVAVQAAASAPYPPNANLVRAHPGTGGSGGSGGFGSRDAWGGASLGKDLPTPREISQALDKFVVGQEKAKKILSVAVYNHYKRIFCESVQKGNLKPTNEGLIECDAEGEENDAVELEKSNVLLMGPTGSGKTLLAKTLARFVNVPFVIADATTLTQAGYVGEDVESILYKLLMAAEFNVPAAQQGIVYIDEVDKITKKAESMNMSRDVSGEGVQQALLKMLEGTIVNVPEKGARKHPRGDHIQIDTKDILFICGGAFIELEKTIAERKQDSSIGFGAPVRANMRGNKLIDAAITSSLLETVESSDLISYGLIPEFIGRFPVLVSLSALNEDQLVQVLTEPRNALGKQYKKMFAMNNVKLHYTEGALRRIAQKAMIKNTGARGLRSIMETLLTEAMYQVPDITMNRDEQVDAVVLDEDAVGAPDGSGDGAKILRGEGALDFFLGNQKRPSKRREAPRTLVQEDEVDMEAELPARAANL</sequence>
<feature type="region of interest" description="Disordered" evidence="9">
    <location>
        <begin position="642"/>
        <end position="675"/>
    </location>
</feature>
<accession>A0A8T0HCN1</accession>
<dbReference type="SMART" id="SM01086">
    <property type="entry name" value="ClpB_D2-small"/>
    <property type="match status" value="1"/>
</dbReference>
<dbReference type="EMBL" id="CM026427">
    <property type="protein sequence ID" value="KAG0568417.1"/>
    <property type="molecule type" value="Genomic_DNA"/>
</dbReference>
<dbReference type="GO" id="GO:0016887">
    <property type="term" value="F:ATP hydrolysis activity"/>
    <property type="evidence" value="ECO:0007669"/>
    <property type="project" value="InterPro"/>
</dbReference>
<dbReference type="FunFam" id="1.10.8.60:FF:000002">
    <property type="entry name" value="ATP-dependent Clp protease ATP-binding subunit ClpX"/>
    <property type="match status" value="1"/>
</dbReference>
<feature type="domain" description="AAA+ ATPase" evidence="10">
    <location>
        <begin position="315"/>
        <end position="473"/>
    </location>
</feature>